<comment type="caution">
    <text evidence="1">The sequence shown here is derived from an EMBL/GenBank/DDBJ whole genome shotgun (WGS) entry which is preliminary data.</text>
</comment>
<dbReference type="AlphaFoldDB" id="A0A3N0G783"/>
<evidence type="ECO:0000313" key="2">
    <source>
        <dbReference type="Proteomes" id="UP000276061"/>
    </source>
</evidence>
<gene>
    <name evidence="1" type="ORF">EF878_05585</name>
</gene>
<proteinExistence type="predicted"/>
<evidence type="ECO:0000313" key="1">
    <source>
        <dbReference type="EMBL" id="RNM07968.1"/>
    </source>
</evidence>
<dbReference type="OrthoDB" id="5682908at2"/>
<dbReference type="SUPFAM" id="SSF47413">
    <property type="entry name" value="lambda repressor-like DNA-binding domains"/>
    <property type="match status" value="1"/>
</dbReference>
<dbReference type="GO" id="GO:0003677">
    <property type="term" value="F:DNA binding"/>
    <property type="evidence" value="ECO:0007669"/>
    <property type="project" value="InterPro"/>
</dbReference>
<name>A0A3N0G783_9GAMM</name>
<reference evidence="1 2" key="1">
    <citation type="submission" date="2018-11" db="EMBL/GenBank/DDBJ databases">
        <title>Characterization of surface water Dickeya isolates.</title>
        <authorList>
            <person name="Van Gijsegem F."/>
            <person name="Pedron J."/>
        </authorList>
    </citation>
    <scope>NUCLEOTIDE SEQUENCE [LARGE SCALE GENOMIC DNA]</scope>
    <source>
        <strain evidence="1 2">FVG1-MFV-O17</strain>
    </source>
</reference>
<dbReference type="Proteomes" id="UP000276061">
    <property type="component" value="Unassembled WGS sequence"/>
</dbReference>
<sequence length="81" mass="8752">MNEVIKTAIAIVGSQRKLGQACGLTQAAVQKWLHNKAKVAPENVQAVVIATSGAVKGYQLRPDLPHLFPHPDQVTELPDED</sequence>
<dbReference type="EMBL" id="RJLR01000011">
    <property type="protein sequence ID" value="RNM07968.1"/>
    <property type="molecule type" value="Genomic_DNA"/>
</dbReference>
<dbReference type="Gene3D" id="1.10.260.40">
    <property type="entry name" value="lambda repressor-like DNA-binding domains"/>
    <property type="match status" value="1"/>
</dbReference>
<dbReference type="InterPro" id="IPR031856">
    <property type="entry name" value="YdaS_toxin-like"/>
</dbReference>
<protein>
    <submittedName>
        <fullName evidence="1">Transcriptional regulator</fullName>
    </submittedName>
</protein>
<dbReference type="RefSeq" id="WP_123252220.1">
    <property type="nucleotide sequence ID" value="NZ_RJLR01000011.1"/>
</dbReference>
<accession>A0A3N0G783</accession>
<organism evidence="1 2">
    <name type="scientific">Dickeya undicola</name>
    <dbReference type="NCBI Taxonomy" id="1577887"/>
    <lineage>
        <taxon>Bacteria</taxon>
        <taxon>Pseudomonadati</taxon>
        <taxon>Pseudomonadota</taxon>
        <taxon>Gammaproteobacteria</taxon>
        <taxon>Enterobacterales</taxon>
        <taxon>Pectobacteriaceae</taxon>
        <taxon>Dickeya</taxon>
    </lineage>
</organism>
<dbReference type="InterPro" id="IPR010982">
    <property type="entry name" value="Lambda_DNA-bd_dom_sf"/>
</dbReference>
<dbReference type="Pfam" id="PF15943">
    <property type="entry name" value="YdaS_toxin"/>
    <property type="match status" value="1"/>
</dbReference>